<comment type="caution">
    <text evidence="2">The sequence shown here is derived from an EMBL/GenBank/DDBJ whole genome shotgun (WGS) entry which is preliminary data.</text>
</comment>
<reference evidence="3" key="1">
    <citation type="journal article" date="2019" name="Int. J. Syst. Evol. Microbiol.">
        <title>The Global Catalogue of Microorganisms (GCM) 10K type strain sequencing project: providing services to taxonomists for standard genome sequencing and annotation.</title>
        <authorList>
            <consortium name="The Broad Institute Genomics Platform"/>
            <consortium name="The Broad Institute Genome Sequencing Center for Infectious Disease"/>
            <person name="Wu L."/>
            <person name="Ma J."/>
        </authorList>
    </citation>
    <scope>NUCLEOTIDE SEQUENCE [LARGE SCALE GENOMIC DNA]</scope>
    <source>
        <strain evidence="3">KCTC 42585</strain>
    </source>
</reference>
<dbReference type="RefSeq" id="WP_380747515.1">
    <property type="nucleotide sequence ID" value="NZ_JBHULT010000005.1"/>
</dbReference>
<name>A0ABW5IUT6_9FLAO</name>
<accession>A0ABW5IUT6</accession>
<gene>
    <name evidence="2" type="ORF">ACFSTG_00840</name>
</gene>
<keyword evidence="3" id="KW-1185">Reference proteome</keyword>
<organism evidence="2 3">
    <name type="scientific">Salinimicrobium flavum</name>
    <dbReference type="NCBI Taxonomy" id="1737065"/>
    <lineage>
        <taxon>Bacteria</taxon>
        <taxon>Pseudomonadati</taxon>
        <taxon>Bacteroidota</taxon>
        <taxon>Flavobacteriia</taxon>
        <taxon>Flavobacteriales</taxon>
        <taxon>Flavobacteriaceae</taxon>
        <taxon>Salinimicrobium</taxon>
    </lineage>
</organism>
<feature type="domain" description="Lipocalin-like" evidence="1">
    <location>
        <begin position="6"/>
        <end position="123"/>
    </location>
</feature>
<dbReference type="InterPro" id="IPR024311">
    <property type="entry name" value="Lipocalin-like"/>
</dbReference>
<dbReference type="Proteomes" id="UP001597468">
    <property type="component" value="Unassembled WGS sequence"/>
</dbReference>
<evidence type="ECO:0000259" key="1">
    <source>
        <dbReference type="Pfam" id="PF13648"/>
    </source>
</evidence>
<evidence type="ECO:0000313" key="3">
    <source>
        <dbReference type="Proteomes" id="UP001597468"/>
    </source>
</evidence>
<dbReference type="Pfam" id="PF13648">
    <property type="entry name" value="Lipocalin_4"/>
    <property type="match status" value="1"/>
</dbReference>
<sequence length="150" mass="16505">MDKDIILGEWNLTEFSYSGINSVKDGDETASVSYSAEAKDLNAQVVFQDAGKYTTAGSYTLTLTTTVDGETSAQDFPYPDITGSGTYRIEGNKMITTPNAGDELIIQASEGIIEELTPNRMVLVIEERSVTKIDEMEVEINFDMIQVLTR</sequence>
<dbReference type="EMBL" id="JBHULT010000005">
    <property type="protein sequence ID" value="MFD2516430.1"/>
    <property type="molecule type" value="Genomic_DNA"/>
</dbReference>
<evidence type="ECO:0000313" key="2">
    <source>
        <dbReference type="EMBL" id="MFD2516430.1"/>
    </source>
</evidence>
<protein>
    <submittedName>
        <fullName evidence="2">Lipocalin family protein</fullName>
    </submittedName>
</protein>
<proteinExistence type="predicted"/>